<dbReference type="Proteomes" id="UP001320702">
    <property type="component" value="Unassembled WGS sequence"/>
</dbReference>
<proteinExistence type="predicted"/>
<gene>
    <name evidence="7" type="ORF">MU516_05650</name>
</gene>
<reference evidence="7 8" key="1">
    <citation type="submission" date="2022-04" db="EMBL/GenBank/DDBJ databases">
        <title>Paracoccus sp. YLB-12 draft genome sequence.</title>
        <authorList>
            <person name="Yu L."/>
        </authorList>
    </citation>
    <scope>NUCLEOTIDE SEQUENCE [LARGE SCALE GENOMIC DNA]</scope>
    <source>
        <strain evidence="7 8">YLB-12</strain>
    </source>
</reference>
<keyword evidence="3" id="KW-0964">Secreted</keyword>
<evidence type="ECO:0000256" key="5">
    <source>
        <dbReference type="SAM" id="MobiDB-lite"/>
    </source>
</evidence>
<dbReference type="EMBL" id="JANAVZ010000002">
    <property type="protein sequence ID" value="MCT4332353.1"/>
    <property type="molecule type" value="Genomic_DNA"/>
</dbReference>
<evidence type="ECO:0000313" key="7">
    <source>
        <dbReference type="EMBL" id="MCT4332353.1"/>
    </source>
</evidence>
<evidence type="ECO:0000256" key="2">
    <source>
        <dbReference type="ARBA" id="ARBA00004613"/>
    </source>
</evidence>
<comment type="caution">
    <text evidence="7">The sequence shown here is derived from an EMBL/GenBank/DDBJ whole genome shotgun (WGS) entry which is preliminary data.</text>
</comment>
<dbReference type="PROSITE" id="PS00330">
    <property type="entry name" value="HEMOLYSIN_CALCIUM"/>
    <property type="match status" value="3"/>
</dbReference>
<protein>
    <submittedName>
        <fullName evidence="7">M10 family metallopeptidase C-terminal domain-containing protein</fullName>
    </submittedName>
</protein>
<dbReference type="InterPro" id="IPR011049">
    <property type="entry name" value="Serralysin-like_metalloprot_C"/>
</dbReference>
<evidence type="ECO:0000256" key="3">
    <source>
        <dbReference type="ARBA" id="ARBA00022525"/>
    </source>
</evidence>
<dbReference type="InterPro" id="IPR001343">
    <property type="entry name" value="Hemolysn_Ca-bd"/>
</dbReference>
<sequence>MRDLRGGSHNDLLVGGSGHDRLAGGTGGDSLTGGWGRDLLLGGEGVDVLHGGPGADTFIFHSPRDAPAGRTIETIIDFQRGIDTLDLHVMDANVSRRGNQAFDFSDSGPAAHSVWVV</sequence>
<dbReference type="RefSeq" id="WP_260276239.1">
    <property type="nucleotide sequence ID" value="NZ_JANAVZ010000002.1"/>
</dbReference>
<accession>A0ABT2K7X9</accession>
<keyword evidence="8" id="KW-1185">Reference proteome</keyword>
<keyword evidence="4" id="KW-0677">Repeat</keyword>
<dbReference type="PANTHER" id="PTHR38340">
    <property type="entry name" value="S-LAYER PROTEIN"/>
    <property type="match status" value="1"/>
</dbReference>
<feature type="domain" description="Peptidase M10 serralysin C-terminal" evidence="6">
    <location>
        <begin position="14"/>
        <end position="94"/>
    </location>
</feature>
<name>A0ABT2K7X9_9RHOB</name>
<comment type="subcellular location">
    <subcellularLocation>
        <location evidence="2">Secreted</location>
    </subcellularLocation>
</comment>
<evidence type="ECO:0000313" key="8">
    <source>
        <dbReference type="Proteomes" id="UP001320702"/>
    </source>
</evidence>
<comment type="cofactor">
    <cofactor evidence="1">
        <name>Ca(2+)</name>
        <dbReference type="ChEBI" id="CHEBI:29108"/>
    </cofactor>
</comment>
<dbReference type="Pfam" id="PF08548">
    <property type="entry name" value="Peptidase_M10_C"/>
    <property type="match status" value="1"/>
</dbReference>
<dbReference type="InterPro" id="IPR018511">
    <property type="entry name" value="Hemolysin-typ_Ca-bd_CS"/>
</dbReference>
<dbReference type="SUPFAM" id="SSF51120">
    <property type="entry name" value="beta-Roll"/>
    <property type="match status" value="1"/>
</dbReference>
<dbReference type="PANTHER" id="PTHR38340:SF1">
    <property type="entry name" value="S-LAYER PROTEIN"/>
    <property type="match status" value="1"/>
</dbReference>
<evidence type="ECO:0000256" key="4">
    <source>
        <dbReference type="ARBA" id="ARBA00022737"/>
    </source>
</evidence>
<dbReference type="Gene3D" id="2.150.10.10">
    <property type="entry name" value="Serralysin-like metalloprotease, C-terminal"/>
    <property type="match status" value="1"/>
</dbReference>
<dbReference type="InterPro" id="IPR050557">
    <property type="entry name" value="RTX_toxin/Mannuronan_C5-epim"/>
</dbReference>
<dbReference type="InterPro" id="IPR013858">
    <property type="entry name" value="Peptidase_M10B_C"/>
</dbReference>
<dbReference type="Pfam" id="PF00353">
    <property type="entry name" value="HemolysinCabind"/>
    <property type="match status" value="1"/>
</dbReference>
<evidence type="ECO:0000259" key="6">
    <source>
        <dbReference type="Pfam" id="PF08548"/>
    </source>
</evidence>
<feature type="region of interest" description="Disordered" evidence="5">
    <location>
        <begin position="1"/>
        <end position="26"/>
    </location>
</feature>
<organism evidence="7 8">
    <name type="scientific">Paracoccus maritimus</name>
    <dbReference type="NCBI Taxonomy" id="2933292"/>
    <lineage>
        <taxon>Bacteria</taxon>
        <taxon>Pseudomonadati</taxon>
        <taxon>Pseudomonadota</taxon>
        <taxon>Alphaproteobacteria</taxon>
        <taxon>Rhodobacterales</taxon>
        <taxon>Paracoccaceae</taxon>
        <taxon>Paracoccus</taxon>
    </lineage>
</organism>
<evidence type="ECO:0000256" key="1">
    <source>
        <dbReference type="ARBA" id="ARBA00001913"/>
    </source>
</evidence>
<dbReference type="PRINTS" id="PR00313">
    <property type="entry name" value="CABNDNGRPT"/>
</dbReference>